<gene>
    <name evidence="3" type="ORF">ABB55_26550</name>
</gene>
<keyword evidence="1" id="KW-0175">Coiled coil</keyword>
<proteinExistence type="predicted"/>
<dbReference type="STRING" id="665126.ABB55_26550"/>
<feature type="transmembrane region" description="Helical" evidence="2">
    <location>
        <begin position="49"/>
        <end position="68"/>
    </location>
</feature>
<dbReference type="AlphaFoldDB" id="A0A0P6WFY7"/>
<name>A0A0P6WFY7_9HYPH</name>
<keyword evidence="2" id="KW-0472">Membrane</keyword>
<keyword evidence="2" id="KW-1133">Transmembrane helix</keyword>
<reference evidence="3 4" key="1">
    <citation type="submission" date="2015-09" db="EMBL/GenBank/DDBJ databases">
        <authorList>
            <person name="Jackson K.R."/>
            <person name="Lunt B.L."/>
            <person name="Fisher J.N.B."/>
            <person name="Gardner A.V."/>
            <person name="Bailey M.E."/>
            <person name="Deus L.M."/>
            <person name="Earl A.S."/>
            <person name="Gibby P.D."/>
            <person name="Hartmann K.A."/>
            <person name="Liu J.E."/>
            <person name="Manci A.M."/>
            <person name="Nielsen D.A."/>
            <person name="Solomon M.B."/>
            <person name="Breakwell D.P."/>
            <person name="Burnett S.H."/>
            <person name="Grose J.H."/>
        </authorList>
    </citation>
    <scope>NUCLEOTIDE SEQUENCE [LARGE SCALE GENOMIC DNA]</scope>
    <source>
        <strain evidence="3 4">16</strain>
    </source>
</reference>
<evidence type="ECO:0000313" key="3">
    <source>
        <dbReference type="EMBL" id="KPL55356.1"/>
    </source>
</evidence>
<evidence type="ECO:0000256" key="2">
    <source>
        <dbReference type="SAM" id="Phobius"/>
    </source>
</evidence>
<keyword evidence="2" id="KW-0812">Transmembrane</keyword>
<organism evidence="3 4">
    <name type="scientific">Prosthecodimorpha hirschii</name>
    <dbReference type="NCBI Taxonomy" id="665126"/>
    <lineage>
        <taxon>Bacteria</taxon>
        <taxon>Pseudomonadati</taxon>
        <taxon>Pseudomonadota</taxon>
        <taxon>Alphaproteobacteria</taxon>
        <taxon>Hyphomicrobiales</taxon>
        <taxon>Ancalomicrobiaceae</taxon>
        <taxon>Prosthecodimorpha</taxon>
    </lineage>
</organism>
<dbReference type="OrthoDB" id="119761at2"/>
<comment type="caution">
    <text evidence="3">The sequence shown here is derived from an EMBL/GenBank/DDBJ whole genome shotgun (WGS) entry which is preliminary data.</text>
</comment>
<evidence type="ECO:0008006" key="5">
    <source>
        <dbReference type="Google" id="ProtNLM"/>
    </source>
</evidence>
<evidence type="ECO:0000256" key="1">
    <source>
        <dbReference type="SAM" id="Coils"/>
    </source>
</evidence>
<dbReference type="InterPro" id="IPR007251">
    <property type="entry name" value="Iron_permease_Fet4"/>
</dbReference>
<reference evidence="3 4" key="2">
    <citation type="submission" date="2015-10" db="EMBL/GenBank/DDBJ databases">
        <title>Draft Genome Sequence of Prosthecomicrobium hirschii ATCC 27832.</title>
        <authorList>
            <person name="Daniel J."/>
            <person name="Givan S.A."/>
            <person name="Brun Y.V."/>
            <person name="Brown P.J."/>
        </authorList>
    </citation>
    <scope>NUCLEOTIDE SEQUENCE [LARGE SCALE GENOMIC DNA]</scope>
    <source>
        <strain evidence="3 4">16</strain>
    </source>
</reference>
<dbReference type="EMBL" id="LJYW01000001">
    <property type="protein sequence ID" value="KPL55356.1"/>
    <property type="molecule type" value="Genomic_DNA"/>
</dbReference>
<dbReference type="Pfam" id="PF04120">
    <property type="entry name" value="Iron_permease"/>
    <property type="match status" value="1"/>
</dbReference>
<protein>
    <recommendedName>
        <fullName evidence="5">Iron permease</fullName>
    </recommendedName>
</protein>
<dbReference type="Proteomes" id="UP000048984">
    <property type="component" value="Unassembled WGS sequence"/>
</dbReference>
<dbReference type="GO" id="GO:0055085">
    <property type="term" value="P:transmembrane transport"/>
    <property type="evidence" value="ECO:0007669"/>
    <property type="project" value="InterPro"/>
</dbReference>
<evidence type="ECO:0000313" key="4">
    <source>
        <dbReference type="Proteomes" id="UP000048984"/>
    </source>
</evidence>
<dbReference type="RefSeq" id="WP_054361522.1">
    <property type="nucleotide sequence ID" value="NZ_JAPCYQ010000001.1"/>
</dbReference>
<sequence>MTKFLTNRFELLAEWISIHLGHPYAFTAALALVVIWAVTGPVFDFSDTWQLVINTGTTICTFLMVFLLQNTGNRTIEEMQERLRSMERLNRDMLAELRAARAAHDAPALPSRDAA</sequence>
<feature type="transmembrane region" description="Helical" evidence="2">
    <location>
        <begin position="21"/>
        <end position="43"/>
    </location>
</feature>
<keyword evidence="4" id="KW-1185">Reference proteome</keyword>
<accession>A0A0P6WFY7</accession>
<feature type="coiled-coil region" evidence="1">
    <location>
        <begin position="76"/>
        <end position="103"/>
    </location>
</feature>